<evidence type="ECO:0000313" key="2">
    <source>
        <dbReference type="EMBL" id="CAH2215739.1"/>
    </source>
</evidence>
<reference evidence="2" key="1">
    <citation type="submission" date="2022-03" db="EMBL/GenBank/DDBJ databases">
        <authorList>
            <person name="Lindestad O."/>
        </authorList>
    </citation>
    <scope>NUCLEOTIDE SEQUENCE</scope>
</reference>
<evidence type="ECO:0000256" key="1">
    <source>
        <dbReference type="SAM" id="MobiDB-lite"/>
    </source>
</evidence>
<dbReference type="PANTHER" id="PTHR34239">
    <property type="entry name" value="APPLE DOMAIN-CONTAINING PROTEIN"/>
    <property type="match status" value="1"/>
</dbReference>
<dbReference type="Proteomes" id="UP000838756">
    <property type="component" value="Unassembled WGS sequence"/>
</dbReference>
<proteinExistence type="predicted"/>
<dbReference type="PANTHER" id="PTHR34239:SF2">
    <property type="entry name" value="TRANSPOSABLE ELEMENT P TRANSPOSASE_THAP9 CONSERVED DOMAIN-CONTAINING PROTEIN"/>
    <property type="match status" value="1"/>
</dbReference>
<keyword evidence="3" id="KW-1185">Reference proteome</keyword>
<name>A0A8S4QME7_9NEOP</name>
<feature type="region of interest" description="Disordered" evidence="1">
    <location>
        <begin position="22"/>
        <end position="44"/>
    </location>
</feature>
<sequence length="281" mass="31537">MPKCIDTPALRPDDWLLEWQTEEDSGHNLNIPHEPQPGPSTDTDVAPAEPTVFDKNMDDLDTEILEILGDDPNSKDKYGPEIRNELANRLLHIVKDGLTKEIRKNLITKYLLPNNCVQLDAPKMNLEIKAAIADTAVKRDKGIENKQKQMSSAIACLADIINSQLNSKPINNDMLQKLMDISRMLCDIQHADSITRRNFILFALKNDMKEHLKNTKIDTFLFGENLTDTLKSAKALNKSGIELKAESSNRTANTNYKRLASRDFLNCKAPPQARRPPAGPA</sequence>
<comment type="caution">
    <text evidence="2">The sequence shown here is derived from an EMBL/GenBank/DDBJ whole genome shotgun (WGS) entry which is preliminary data.</text>
</comment>
<accession>A0A8S4QME7</accession>
<organism evidence="2 3">
    <name type="scientific">Pararge aegeria aegeria</name>
    <dbReference type="NCBI Taxonomy" id="348720"/>
    <lineage>
        <taxon>Eukaryota</taxon>
        <taxon>Metazoa</taxon>
        <taxon>Ecdysozoa</taxon>
        <taxon>Arthropoda</taxon>
        <taxon>Hexapoda</taxon>
        <taxon>Insecta</taxon>
        <taxon>Pterygota</taxon>
        <taxon>Neoptera</taxon>
        <taxon>Endopterygota</taxon>
        <taxon>Lepidoptera</taxon>
        <taxon>Glossata</taxon>
        <taxon>Ditrysia</taxon>
        <taxon>Papilionoidea</taxon>
        <taxon>Nymphalidae</taxon>
        <taxon>Satyrinae</taxon>
        <taxon>Satyrini</taxon>
        <taxon>Parargina</taxon>
        <taxon>Pararge</taxon>
    </lineage>
</organism>
<dbReference type="EMBL" id="CAKXAJ010012619">
    <property type="protein sequence ID" value="CAH2215739.1"/>
    <property type="molecule type" value="Genomic_DNA"/>
</dbReference>
<feature type="non-terminal residue" evidence="2">
    <location>
        <position position="1"/>
    </location>
</feature>
<gene>
    <name evidence="2" type="primary">jg26660</name>
    <name evidence="2" type="ORF">PAEG_LOCUS3825</name>
</gene>
<dbReference type="OrthoDB" id="7701249at2759"/>
<evidence type="ECO:0000313" key="3">
    <source>
        <dbReference type="Proteomes" id="UP000838756"/>
    </source>
</evidence>
<protein>
    <submittedName>
        <fullName evidence="2">Jg26660 protein</fullName>
    </submittedName>
</protein>
<dbReference type="AlphaFoldDB" id="A0A8S4QME7"/>